<sequence>MPHGGVFLCSSDTIELFDESHANTNWLLTDDFVAFAHPSSLTVGTQ</sequence>
<dbReference type="Proteomes" id="UP000676336">
    <property type="component" value="Unassembled WGS sequence"/>
</dbReference>
<protein>
    <submittedName>
        <fullName evidence="3">Uncharacterized protein</fullName>
    </submittedName>
</protein>
<dbReference type="EMBL" id="CAJOBJ010128556">
    <property type="protein sequence ID" value="CAF4710778.1"/>
    <property type="molecule type" value="Genomic_DNA"/>
</dbReference>
<name>A0A8S3CNP0_9BILA</name>
<dbReference type="Proteomes" id="UP000681720">
    <property type="component" value="Unassembled WGS sequence"/>
</dbReference>
<reference evidence="3" key="1">
    <citation type="submission" date="2021-02" db="EMBL/GenBank/DDBJ databases">
        <authorList>
            <person name="Nowell W R."/>
        </authorList>
    </citation>
    <scope>NUCLEOTIDE SEQUENCE</scope>
</reference>
<dbReference type="EMBL" id="CAJOBI010183136">
    <property type="protein sequence ID" value="CAF4933874.1"/>
    <property type="molecule type" value="Genomic_DNA"/>
</dbReference>
<evidence type="ECO:0000313" key="4">
    <source>
        <dbReference type="Proteomes" id="UP000676336"/>
    </source>
</evidence>
<gene>
    <name evidence="1" type="ORF">BYL167_LOCUS39774</name>
    <name evidence="2" type="ORF">GIL414_LOCUS43441</name>
    <name evidence="3" type="ORF">SMN809_LOCUS53312</name>
</gene>
<comment type="caution">
    <text evidence="3">The sequence shown here is derived from an EMBL/GenBank/DDBJ whole genome shotgun (WGS) entry which is preliminary data.</text>
</comment>
<accession>A0A8S3CNP0</accession>
<dbReference type="AlphaFoldDB" id="A0A8S3CNP0"/>
<proteinExistence type="predicted"/>
<organism evidence="3 4">
    <name type="scientific">Rotaria magnacalcarata</name>
    <dbReference type="NCBI Taxonomy" id="392030"/>
    <lineage>
        <taxon>Eukaryota</taxon>
        <taxon>Metazoa</taxon>
        <taxon>Spiralia</taxon>
        <taxon>Gnathifera</taxon>
        <taxon>Rotifera</taxon>
        <taxon>Eurotatoria</taxon>
        <taxon>Bdelloidea</taxon>
        <taxon>Philodinida</taxon>
        <taxon>Philodinidae</taxon>
        <taxon>Rotaria</taxon>
    </lineage>
</organism>
<evidence type="ECO:0000313" key="3">
    <source>
        <dbReference type="EMBL" id="CAF4933874.1"/>
    </source>
</evidence>
<evidence type="ECO:0000313" key="2">
    <source>
        <dbReference type="EMBL" id="CAF4710778.1"/>
    </source>
</evidence>
<feature type="non-terminal residue" evidence="3">
    <location>
        <position position="46"/>
    </location>
</feature>
<dbReference type="EMBL" id="CAJOBH010096586">
    <property type="protein sequence ID" value="CAF4592545.1"/>
    <property type="molecule type" value="Genomic_DNA"/>
</dbReference>
<evidence type="ECO:0000313" key="1">
    <source>
        <dbReference type="EMBL" id="CAF4592545.1"/>
    </source>
</evidence>
<dbReference type="Proteomes" id="UP000681967">
    <property type="component" value="Unassembled WGS sequence"/>
</dbReference>